<evidence type="ECO:0000313" key="5">
    <source>
        <dbReference type="Proteomes" id="UP000263642"/>
    </source>
</evidence>
<dbReference type="PANTHER" id="PTHR30093">
    <property type="entry name" value="GENERAL SECRETION PATHWAY PROTEIN G"/>
    <property type="match status" value="1"/>
</dbReference>
<feature type="domain" description="DUF1559" evidence="3">
    <location>
        <begin position="58"/>
        <end position="341"/>
    </location>
</feature>
<dbReference type="InterPro" id="IPR011453">
    <property type="entry name" value="DUF1559"/>
</dbReference>
<protein>
    <submittedName>
        <fullName evidence="4">Prepilin-type cleavage/methylation domain-containing protein</fullName>
    </submittedName>
</protein>
<gene>
    <name evidence="4" type="ORF">DIT97_08805</name>
</gene>
<comment type="caution">
    <text evidence="4">The sequence shown here is derived from an EMBL/GenBank/DDBJ whole genome shotgun (WGS) entry which is preliminary data.</text>
</comment>
<accession>A0A3D3R2P8</accession>
<dbReference type="EMBL" id="DQAY01000053">
    <property type="protein sequence ID" value="HCO23141.1"/>
    <property type="molecule type" value="Genomic_DNA"/>
</dbReference>
<proteinExistence type="predicted"/>
<reference evidence="4 5" key="1">
    <citation type="journal article" date="2018" name="Nat. Biotechnol.">
        <title>A standardized bacterial taxonomy based on genome phylogeny substantially revises the tree of life.</title>
        <authorList>
            <person name="Parks D.H."/>
            <person name="Chuvochina M."/>
            <person name="Waite D.W."/>
            <person name="Rinke C."/>
            <person name="Skarshewski A."/>
            <person name="Chaumeil P.A."/>
            <person name="Hugenholtz P."/>
        </authorList>
    </citation>
    <scope>NUCLEOTIDE SEQUENCE [LARGE SCALE GENOMIC DNA]</scope>
    <source>
        <strain evidence="4">UBA9375</strain>
    </source>
</reference>
<dbReference type="Proteomes" id="UP000263642">
    <property type="component" value="Unassembled WGS sequence"/>
</dbReference>
<dbReference type="InterPro" id="IPR045584">
    <property type="entry name" value="Pilin-like"/>
</dbReference>
<keyword evidence="2" id="KW-1133">Transmembrane helix</keyword>
<dbReference type="PANTHER" id="PTHR30093:SF2">
    <property type="entry name" value="TYPE II SECRETION SYSTEM PROTEIN H"/>
    <property type="match status" value="1"/>
</dbReference>
<feature type="compositionally biased region" description="Polar residues" evidence="1">
    <location>
        <begin position="1"/>
        <end position="11"/>
    </location>
</feature>
<keyword evidence="2" id="KW-0812">Transmembrane</keyword>
<dbReference type="InterPro" id="IPR012902">
    <property type="entry name" value="N_methyl_site"/>
</dbReference>
<dbReference type="AlphaFoldDB" id="A0A3D3R2P8"/>
<dbReference type="NCBIfam" id="TIGR02532">
    <property type="entry name" value="IV_pilin_GFxxxE"/>
    <property type="match status" value="1"/>
</dbReference>
<evidence type="ECO:0000256" key="1">
    <source>
        <dbReference type="SAM" id="MobiDB-lite"/>
    </source>
</evidence>
<evidence type="ECO:0000259" key="3">
    <source>
        <dbReference type="Pfam" id="PF07596"/>
    </source>
</evidence>
<feature type="transmembrane region" description="Helical" evidence="2">
    <location>
        <begin position="33"/>
        <end position="56"/>
    </location>
</feature>
<dbReference type="Gene3D" id="3.30.700.10">
    <property type="entry name" value="Glycoprotein, Type 4 Pilin"/>
    <property type="match status" value="1"/>
</dbReference>
<evidence type="ECO:0000256" key="2">
    <source>
        <dbReference type="SAM" id="Phobius"/>
    </source>
</evidence>
<name>A0A3D3R2P8_9PLAN</name>
<sequence>MAGSQTVISSRAEQEHLMQTQRTRQTQLQRSGYSLLELVVTIVMIGIVVSLTLPALQRSRHSSKKLSCLNNMRNLGLAIVNYSSSDNSQLPLLVDTDHIWSTHGNAHNANRSWCITILPYLDQVGFRERWDLTARVAVGPDSAVQSAAEKELALLSATRIPIFTCSDDDTAADPGALSYCANIGYVTSNFNTASDTSHYANSADGGFDVDPSVDTDVPMKFASGVFWRPHTSRMSLDFISAADGMTQTLMLSENLQAGEWHATTTGEIGFGVDMAGILHGASLKLPANYDLRTATTDSRIGSNLRADRGTAWRPSSNHPSGAVNVIFCDGSGKSLVPSMDPGVYARLFTPAGLRYGQDVVDGTSF</sequence>
<keyword evidence="2" id="KW-0472">Membrane</keyword>
<dbReference type="SUPFAM" id="SSF54523">
    <property type="entry name" value="Pili subunits"/>
    <property type="match status" value="1"/>
</dbReference>
<feature type="region of interest" description="Disordered" evidence="1">
    <location>
        <begin position="1"/>
        <end position="23"/>
    </location>
</feature>
<dbReference type="PROSITE" id="PS00409">
    <property type="entry name" value="PROKAR_NTER_METHYL"/>
    <property type="match status" value="1"/>
</dbReference>
<evidence type="ECO:0000313" key="4">
    <source>
        <dbReference type="EMBL" id="HCO23141.1"/>
    </source>
</evidence>
<dbReference type="Pfam" id="PF07596">
    <property type="entry name" value="SBP_bac_10"/>
    <property type="match status" value="1"/>
</dbReference>
<organism evidence="4 5">
    <name type="scientific">Gimesia maris</name>
    <dbReference type="NCBI Taxonomy" id="122"/>
    <lineage>
        <taxon>Bacteria</taxon>
        <taxon>Pseudomonadati</taxon>
        <taxon>Planctomycetota</taxon>
        <taxon>Planctomycetia</taxon>
        <taxon>Planctomycetales</taxon>
        <taxon>Planctomycetaceae</taxon>
        <taxon>Gimesia</taxon>
    </lineage>
</organism>